<evidence type="ECO:0000313" key="4">
    <source>
        <dbReference type="Proteomes" id="UP000503308"/>
    </source>
</evidence>
<gene>
    <name evidence="3" type="ORF">G3256_05465</name>
</gene>
<accession>A0A858SPQ1</accession>
<protein>
    <submittedName>
        <fullName evidence="3">Uncharacterized protein</fullName>
    </submittedName>
</protein>
<dbReference type="RefSeq" id="WP_169639861.1">
    <property type="nucleotide sequence ID" value="NZ_CP048788.1"/>
</dbReference>
<reference evidence="3 4" key="1">
    <citation type="submission" date="2020-02" db="EMBL/GenBank/DDBJ databases">
        <title>Genome sequence of Roseobacter ponti.</title>
        <authorList>
            <person name="Hollensteiner J."/>
            <person name="Schneider D."/>
            <person name="Poehlein A."/>
            <person name="Daniel R."/>
        </authorList>
    </citation>
    <scope>NUCLEOTIDE SEQUENCE [LARGE SCALE GENOMIC DNA]</scope>
    <source>
        <strain evidence="3 4">DSM 106830</strain>
    </source>
</reference>
<evidence type="ECO:0000256" key="2">
    <source>
        <dbReference type="SAM" id="SignalP"/>
    </source>
</evidence>
<sequence length="139" mass="15540">MLRLLSALVICVWAVPAVAATPQGILYDCNITDKKDRLYWIADKIAIVALNSGEVMVSDQVILRFNDTPLAAQISRNNDRKMTIRWTLKNIRNSNNQHTAAFEYTATLSKKTNRISVHASPDGYPDRFSGKGSCTPRTE</sequence>
<proteinExistence type="predicted"/>
<dbReference type="EMBL" id="CP048788">
    <property type="protein sequence ID" value="QJF50645.1"/>
    <property type="molecule type" value="Genomic_DNA"/>
</dbReference>
<dbReference type="KEGG" id="rpon:G3256_05465"/>
<evidence type="ECO:0000313" key="3">
    <source>
        <dbReference type="EMBL" id="QJF50645.1"/>
    </source>
</evidence>
<name>A0A858SPQ1_9RHOB</name>
<feature type="region of interest" description="Disordered" evidence="1">
    <location>
        <begin position="119"/>
        <end position="139"/>
    </location>
</feature>
<feature type="chain" id="PRO_5032881028" evidence="2">
    <location>
        <begin position="20"/>
        <end position="139"/>
    </location>
</feature>
<dbReference type="Proteomes" id="UP000503308">
    <property type="component" value="Chromosome"/>
</dbReference>
<organism evidence="3 4">
    <name type="scientific">Roseobacter ponti</name>
    <dbReference type="NCBI Taxonomy" id="1891787"/>
    <lineage>
        <taxon>Bacteria</taxon>
        <taxon>Pseudomonadati</taxon>
        <taxon>Pseudomonadota</taxon>
        <taxon>Alphaproteobacteria</taxon>
        <taxon>Rhodobacterales</taxon>
        <taxon>Roseobacteraceae</taxon>
        <taxon>Roseobacter</taxon>
    </lineage>
</organism>
<evidence type="ECO:0000256" key="1">
    <source>
        <dbReference type="SAM" id="MobiDB-lite"/>
    </source>
</evidence>
<feature type="signal peptide" evidence="2">
    <location>
        <begin position="1"/>
        <end position="19"/>
    </location>
</feature>
<keyword evidence="4" id="KW-1185">Reference proteome</keyword>
<dbReference type="AlphaFoldDB" id="A0A858SPQ1"/>
<keyword evidence="2" id="KW-0732">Signal</keyword>